<dbReference type="PIRSF" id="PIRSF005211">
    <property type="entry name" value="Ab_hydro_YheT"/>
    <property type="match status" value="1"/>
</dbReference>
<evidence type="ECO:0000256" key="3">
    <source>
        <dbReference type="ARBA" id="ARBA00022801"/>
    </source>
</evidence>
<organism evidence="5 6">
    <name type="scientific">Rubritalea spongiae</name>
    <dbReference type="NCBI Taxonomy" id="430797"/>
    <lineage>
        <taxon>Bacteria</taxon>
        <taxon>Pseudomonadati</taxon>
        <taxon>Verrucomicrobiota</taxon>
        <taxon>Verrucomicrobiia</taxon>
        <taxon>Verrucomicrobiales</taxon>
        <taxon>Rubritaleaceae</taxon>
        <taxon>Rubritalea</taxon>
    </lineage>
</organism>
<dbReference type="PANTHER" id="PTHR10794">
    <property type="entry name" value="ABHYDROLASE DOMAIN-CONTAINING PROTEIN"/>
    <property type="match status" value="1"/>
</dbReference>
<dbReference type="Pfam" id="PF00561">
    <property type="entry name" value="Abhydrolase_1"/>
    <property type="match status" value="1"/>
</dbReference>
<evidence type="ECO:0000256" key="1">
    <source>
        <dbReference type="ARBA" id="ARBA00010884"/>
    </source>
</evidence>
<keyword evidence="3 5" id="KW-0378">Hydrolase</keyword>
<dbReference type="NCBIfam" id="NF008218">
    <property type="entry name" value="PRK10985.1"/>
    <property type="match status" value="1"/>
</dbReference>
<dbReference type="PROSITE" id="PS01133">
    <property type="entry name" value="UPF0017"/>
    <property type="match status" value="1"/>
</dbReference>
<keyword evidence="6" id="KW-1185">Reference proteome</keyword>
<protein>
    <submittedName>
        <fullName evidence="5">Hydrolase</fullName>
    </submittedName>
</protein>
<proteinExistence type="inferred from homology"/>
<accession>A0ABW5E7D4</accession>
<evidence type="ECO:0000313" key="6">
    <source>
        <dbReference type="Proteomes" id="UP001597297"/>
    </source>
</evidence>
<evidence type="ECO:0000256" key="2">
    <source>
        <dbReference type="ARBA" id="ARBA00022487"/>
    </source>
</evidence>
<name>A0ABW5E7D4_9BACT</name>
<dbReference type="Gene3D" id="3.40.50.1820">
    <property type="entry name" value="alpha/beta hydrolase"/>
    <property type="match status" value="1"/>
</dbReference>
<comment type="caution">
    <text evidence="5">The sequence shown here is derived from an EMBL/GenBank/DDBJ whole genome shotgun (WGS) entry which is preliminary data.</text>
</comment>
<dbReference type="PANTHER" id="PTHR10794:SF94">
    <property type="entry name" value="ESTERASE YHET-RELATED"/>
    <property type="match status" value="1"/>
</dbReference>
<dbReference type="GO" id="GO:0016787">
    <property type="term" value="F:hydrolase activity"/>
    <property type="evidence" value="ECO:0007669"/>
    <property type="project" value="UniProtKB-KW"/>
</dbReference>
<dbReference type="Proteomes" id="UP001597297">
    <property type="component" value="Unassembled WGS sequence"/>
</dbReference>
<reference evidence="6" key="1">
    <citation type="journal article" date="2019" name="Int. J. Syst. Evol. Microbiol.">
        <title>The Global Catalogue of Microorganisms (GCM) 10K type strain sequencing project: providing services to taxonomists for standard genome sequencing and annotation.</title>
        <authorList>
            <consortium name="The Broad Institute Genomics Platform"/>
            <consortium name="The Broad Institute Genome Sequencing Center for Infectious Disease"/>
            <person name="Wu L."/>
            <person name="Ma J."/>
        </authorList>
    </citation>
    <scope>NUCLEOTIDE SEQUENCE [LARGE SCALE GENOMIC DNA]</scope>
    <source>
        <strain evidence="6">JCM 16545</strain>
    </source>
</reference>
<sequence>MHNWFKHFPVPWWAKNSHVQTILPTFLKTHSLSLRRERLELEDGDFIDLDWADTSSPSDRVVVILHGLEGGSDSPYVKRLITLCQQKGIPAVVHHHRSCSGENNRLARSYHSGETNDFQRTFTYLKQLHPGREIHAVGYSLGGNALAKYLGEQQEKSLVDRAVIVSAPLQLSACAKRLEGGFSTIYQRHLIKKLQRKTAEKLASPQLRDSMPLQPSQLHQLKTFHDFDNLVTAPLHGFADVHDYYAKCSGLQFLNAVTTPTLIIHAEDDPFMTEAVIPKPAQLSESITYELYPFGGHVGFITGGPPWKPKYFLESRIGAFLSI</sequence>
<dbReference type="EMBL" id="JBHUJC010000020">
    <property type="protein sequence ID" value="MFD2276299.1"/>
    <property type="molecule type" value="Genomic_DNA"/>
</dbReference>
<dbReference type="SUPFAM" id="SSF53474">
    <property type="entry name" value="alpha/beta-Hydrolases"/>
    <property type="match status" value="1"/>
</dbReference>
<comment type="similarity">
    <text evidence="1">Belongs to the AB hydrolase superfamily. AB hydrolase 4 family.</text>
</comment>
<dbReference type="InterPro" id="IPR050960">
    <property type="entry name" value="AB_hydrolase_4_sf"/>
</dbReference>
<keyword evidence="2" id="KW-0719">Serine esterase</keyword>
<dbReference type="InterPro" id="IPR000073">
    <property type="entry name" value="AB_hydrolase_1"/>
</dbReference>
<dbReference type="InterPro" id="IPR012020">
    <property type="entry name" value="ABHD4"/>
</dbReference>
<dbReference type="InterPro" id="IPR029058">
    <property type="entry name" value="AB_hydrolase_fold"/>
</dbReference>
<evidence type="ECO:0000313" key="5">
    <source>
        <dbReference type="EMBL" id="MFD2276299.1"/>
    </source>
</evidence>
<dbReference type="InterPro" id="IPR000952">
    <property type="entry name" value="AB_hydrolase_4_CS"/>
</dbReference>
<dbReference type="RefSeq" id="WP_377094360.1">
    <property type="nucleotide sequence ID" value="NZ_JBHSJM010000001.1"/>
</dbReference>
<gene>
    <name evidence="5" type="ORF">ACFSQZ_07450</name>
</gene>
<evidence type="ECO:0000259" key="4">
    <source>
        <dbReference type="Pfam" id="PF00561"/>
    </source>
</evidence>
<feature type="domain" description="AB hydrolase-1" evidence="4">
    <location>
        <begin position="61"/>
        <end position="303"/>
    </location>
</feature>